<dbReference type="InterPro" id="IPR041205">
    <property type="entry name" value="ScsC_N"/>
</dbReference>
<gene>
    <name evidence="7" type="ORF">ACFFGY_10100</name>
</gene>
<dbReference type="InterPro" id="IPR036249">
    <property type="entry name" value="Thioredoxin-like_sf"/>
</dbReference>
<evidence type="ECO:0000256" key="2">
    <source>
        <dbReference type="ARBA" id="ARBA00023002"/>
    </source>
</evidence>
<sequence>MIRTLLAGGAAVLLSLGPATAAEFTAAQRSEIVAILRDALRSDPSILRDAVTAMQQAERSDQAKAQGAAILAHADALLRDPADPVLGNPRGNVTVVEFFDPRCGYCKIMAPAMAELLASDGNVRLVMKDIPVLGPNSVVASRALLAAMRQNKYAPFHEALMRLRTEPTEAVLQAEAGKIGIDWARLRRDMDDPAIQARLDTNLRLAQALSVEGTPALVIGSEMVQGATDLPSLRQLVARARAEG</sequence>
<organism evidence="7 8">
    <name type="scientific">Roseomonas elaeocarpi</name>
    <dbReference type="NCBI Taxonomy" id="907779"/>
    <lineage>
        <taxon>Bacteria</taxon>
        <taxon>Pseudomonadati</taxon>
        <taxon>Pseudomonadota</taxon>
        <taxon>Alphaproteobacteria</taxon>
        <taxon>Acetobacterales</taxon>
        <taxon>Roseomonadaceae</taxon>
        <taxon>Roseomonas</taxon>
    </lineage>
</organism>
<dbReference type="InterPro" id="IPR013766">
    <property type="entry name" value="Thioredoxin_domain"/>
</dbReference>
<keyword evidence="8" id="KW-1185">Reference proteome</keyword>
<accession>A0ABV6JWB9</accession>
<keyword evidence="2" id="KW-0560">Oxidoreductase</keyword>
<feature type="signal peptide" evidence="5">
    <location>
        <begin position="1"/>
        <end position="21"/>
    </location>
</feature>
<evidence type="ECO:0000256" key="4">
    <source>
        <dbReference type="ARBA" id="ARBA00023284"/>
    </source>
</evidence>
<dbReference type="SUPFAM" id="SSF52833">
    <property type="entry name" value="Thioredoxin-like"/>
    <property type="match status" value="1"/>
</dbReference>
<evidence type="ECO:0000256" key="3">
    <source>
        <dbReference type="ARBA" id="ARBA00023157"/>
    </source>
</evidence>
<evidence type="ECO:0000313" key="8">
    <source>
        <dbReference type="Proteomes" id="UP001589865"/>
    </source>
</evidence>
<dbReference type="RefSeq" id="WP_377044351.1">
    <property type="nucleotide sequence ID" value="NZ_JBHLUN010000006.1"/>
</dbReference>
<dbReference type="PROSITE" id="PS51352">
    <property type="entry name" value="THIOREDOXIN_2"/>
    <property type="match status" value="1"/>
</dbReference>
<dbReference type="Pfam" id="PF01323">
    <property type="entry name" value="DSBA"/>
    <property type="match status" value="1"/>
</dbReference>
<dbReference type="CDD" id="cd03023">
    <property type="entry name" value="DsbA_Com1_like"/>
    <property type="match status" value="1"/>
</dbReference>
<protein>
    <submittedName>
        <fullName evidence="7">DsbA family protein</fullName>
    </submittedName>
</protein>
<comment type="caution">
    <text evidence="7">The sequence shown here is derived from an EMBL/GenBank/DDBJ whole genome shotgun (WGS) entry which is preliminary data.</text>
</comment>
<reference evidence="7 8" key="1">
    <citation type="submission" date="2024-09" db="EMBL/GenBank/DDBJ databases">
        <authorList>
            <person name="Sun Q."/>
            <person name="Mori K."/>
        </authorList>
    </citation>
    <scope>NUCLEOTIDE SEQUENCE [LARGE SCALE GENOMIC DNA]</scope>
    <source>
        <strain evidence="7 8">TBRC 5777</strain>
    </source>
</reference>
<dbReference type="Gene3D" id="3.40.30.10">
    <property type="entry name" value="Glutaredoxin"/>
    <property type="match status" value="1"/>
</dbReference>
<evidence type="ECO:0000313" key="7">
    <source>
        <dbReference type="EMBL" id="MFC0408601.1"/>
    </source>
</evidence>
<evidence type="ECO:0000256" key="5">
    <source>
        <dbReference type="SAM" id="SignalP"/>
    </source>
</evidence>
<dbReference type="PANTHER" id="PTHR13887:SF14">
    <property type="entry name" value="DISULFIDE BOND FORMATION PROTEIN D"/>
    <property type="match status" value="1"/>
</dbReference>
<feature type="domain" description="Thioredoxin" evidence="6">
    <location>
        <begin position="51"/>
        <end position="242"/>
    </location>
</feature>
<keyword evidence="1 5" id="KW-0732">Signal</keyword>
<dbReference type="PANTHER" id="PTHR13887">
    <property type="entry name" value="GLUTATHIONE S-TRANSFERASE KAPPA"/>
    <property type="match status" value="1"/>
</dbReference>
<evidence type="ECO:0000256" key="1">
    <source>
        <dbReference type="ARBA" id="ARBA00022729"/>
    </source>
</evidence>
<dbReference type="InterPro" id="IPR001853">
    <property type="entry name" value="DSBA-like_thioredoxin_dom"/>
</dbReference>
<keyword evidence="3" id="KW-1015">Disulfide bond</keyword>
<dbReference type="Proteomes" id="UP001589865">
    <property type="component" value="Unassembled WGS sequence"/>
</dbReference>
<dbReference type="Pfam" id="PF18312">
    <property type="entry name" value="ScsC_N"/>
    <property type="match status" value="1"/>
</dbReference>
<keyword evidence="4" id="KW-0676">Redox-active center</keyword>
<dbReference type="EMBL" id="JBHLUN010000006">
    <property type="protein sequence ID" value="MFC0408601.1"/>
    <property type="molecule type" value="Genomic_DNA"/>
</dbReference>
<proteinExistence type="predicted"/>
<evidence type="ECO:0000259" key="6">
    <source>
        <dbReference type="PROSITE" id="PS51352"/>
    </source>
</evidence>
<feature type="chain" id="PRO_5045965849" evidence="5">
    <location>
        <begin position="22"/>
        <end position="244"/>
    </location>
</feature>
<name>A0ABV6JWB9_9PROT</name>